<evidence type="ECO:0000256" key="1">
    <source>
        <dbReference type="SAM" id="SignalP"/>
    </source>
</evidence>
<dbReference type="EMBL" id="JMIB01000013">
    <property type="protein sequence ID" value="KDM92128.1"/>
    <property type="molecule type" value="Genomic_DNA"/>
</dbReference>
<keyword evidence="1" id="KW-0732">Signal</keyword>
<dbReference type="InterPro" id="IPR018740">
    <property type="entry name" value="DUF2282_membr"/>
</dbReference>
<gene>
    <name evidence="2" type="ORF">EA58_07850</name>
</gene>
<dbReference type="OrthoDB" id="1551288at2"/>
<name>A0A066RXL8_9GAMM</name>
<evidence type="ECO:0000313" key="3">
    <source>
        <dbReference type="Proteomes" id="UP000027192"/>
    </source>
</evidence>
<comment type="caution">
    <text evidence="2">The sequence shown here is derived from an EMBL/GenBank/DDBJ whole genome shotgun (WGS) entry which is preliminary data.</text>
</comment>
<sequence length="85" mass="8370">MKKSNLALATAVSGLLMLAGTAPAVAADSGAKEKCYGVAKAGKNDCATKTGSCAGTAKMDGQKDAFIMVPKGLCDRLAGGSTKSS</sequence>
<accession>A0A066RXL8</accession>
<dbReference type="STRING" id="1654360.EA58_07850"/>
<keyword evidence="3" id="KW-1185">Reference proteome</keyword>
<organism evidence="2 3">
    <name type="scientific">Photobacterium galatheae</name>
    <dbReference type="NCBI Taxonomy" id="1654360"/>
    <lineage>
        <taxon>Bacteria</taxon>
        <taxon>Pseudomonadati</taxon>
        <taxon>Pseudomonadota</taxon>
        <taxon>Gammaproteobacteria</taxon>
        <taxon>Vibrionales</taxon>
        <taxon>Vibrionaceae</taxon>
        <taxon>Photobacterium</taxon>
    </lineage>
</organism>
<feature type="signal peptide" evidence="1">
    <location>
        <begin position="1"/>
        <end position="26"/>
    </location>
</feature>
<reference evidence="2 3" key="1">
    <citation type="submission" date="2014-04" db="EMBL/GenBank/DDBJ databases">
        <title>Draft genome sequence of Photobacterium halotolerans S2753: a solonamide, ngercheumicin and holomycin producer.</title>
        <authorList>
            <person name="Machado H.R."/>
            <person name="Gram L."/>
        </authorList>
    </citation>
    <scope>NUCLEOTIDE SEQUENCE [LARGE SCALE GENOMIC DNA]</scope>
    <source>
        <strain evidence="2 3">S2753</strain>
    </source>
</reference>
<dbReference type="Proteomes" id="UP000027192">
    <property type="component" value="Unassembled WGS sequence"/>
</dbReference>
<dbReference type="RefSeq" id="WP_036750955.1">
    <property type="nucleotide sequence ID" value="NZ_JAGSGC010000016.1"/>
</dbReference>
<protein>
    <submittedName>
        <fullName evidence="2">Membrane protein</fullName>
    </submittedName>
</protein>
<proteinExistence type="predicted"/>
<evidence type="ECO:0000313" key="2">
    <source>
        <dbReference type="EMBL" id="KDM92128.1"/>
    </source>
</evidence>
<feature type="chain" id="PRO_5001629776" evidence="1">
    <location>
        <begin position="27"/>
        <end position="85"/>
    </location>
</feature>
<dbReference type="AlphaFoldDB" id="A0A066RXL8"/>
<dbReference type="Pfam" id="PF10048">
    <property type="entry name" value="DUF2282"/>
    <property type="match status" value="1"/>
</dbReference>